<dbReference type="Gene3D" id="1.25.40.10">
    <property type="entry name" value="Tetratricopeptide repeat domain"/>
    <property type="match status" value="1"/>
</dbReference>
<evidence type="ECO:0000259" key="2">
    <source>
        <dbReference type="Pfam" id="PF00535"/>
    </source>
</evidence>
<dbReference type="PANTHER" id="PTHR43630">
    <property type="entry name" value="POLY-BETA-1,6-N-ACETYL-D-GLUCOSAMINE SYNTHASE"/>
    <property type="match status" value="1"/>
</dbReference>
<accession>E1QJ14</accession>
<sequence length="394" mass="43576">MSQRPLLSLCMIAKNERLWLPRSLASAASWVDEIIVVDTGSSDETRDLARQHGAKVFEHPWQGDFALARNQSMDHASGRWLLILDADELVSADSGPRLRPALRAADGDCLLVRIEHLALDGSASWQLTPRLVRADSGLRFVGRIHEALAGGGRALAAPLTLIHHGFAQSPQITAQKARRNLELIQRWVDEAPADFSARAYLAQSLMAGAGDANQTLAAARQALAVGQAGGVAKEQLTRAYHPLMMALTTLGRLDELIETANQCLTLLPDYPDPLYSLCWAFFQMKRWSSVCRHGRRFMESQDRWRAMPQAYPFPHNLSAGRAPEVLAHWCVAAARLGRHGEATEVLGRLLGEERAEAMARWLFGRLAEDDPAGAGPVLMRLATRARPEWRWLTP</sequence>
<name>E1QJ14_DESB2</name>
<dbReference type="CDD" id="cd02511">
    <property type="entry name" value="Beta4Glucosyltransferase"/>
    <property type="match status" value="1"/>
</dbReference>
<dbReference type="InterPro" id="IPR029044">
    <property type="entry name" value="Nucleotide-diphossugar_trans"/>
</dbReference>
<evidence type="ECO:0000256" key="1">
    <source>
        <dbReference type="ARBA" id="ARBA00038494"/>
    </source>
</evidence>
<dbReference type="SUPFAM" id="SSF48452">
    <property type="entry name" value="TPR-like"/>
    <property type="match status" value="1"/>
</dbReference>
<keyword evidence="3" id="KW-0808">Transferase</keyword>
<dbReference type="STRING" id="644282.Deba_2193"/>
<dbReference type="AlphaFoldDB" id="E1QJ14"/>
<dbReference type="HOGENOM" id="CLU_699664_0_0_7"/>
<dbReference type="InterPro" id="IPR011990">
    <property type="entry name" value="TPR-like_helical_dom_sf"/>
</dbReference>
<dbReference type="InterPro" id="IPR001173">
    <property type="entry name" value="Glyco_trans_2-like"/>
</dbReference>
<reference evidence="3 4" key="1">
    <citation type="journal article" date="2010" name="Stand. Genomic Sci.">
        <title>Complete genome sequence of Desulfarculus baarsii type strain (2st14).</title>
        <authorList>
            <person name="Sun H."/>
            <person name="Spring S."/>
            <person name="Lapidus A."/>
            <person name="Davenport K."/>
            <person name="Del Rio T.G."/>
            <person name="Tice H."/>
            <person name="Nolan M."/>
            <person name="Copeland A."/>
            <person name="Cheng J.F."/>
            <person name="Lucas S."/>
            <person name="Tapia R."/>
            <person name="Goodwin L."/>
            <person name="Pitluck S."/>
            <person name="Ivanova N."/>
            <person name="Pagani I."/>
            <person name="Mavromatis K."/>
            <person name="Ovchinnikova G."/>
            <person name="Pati A."/>
            <person name="Chen A."/>
            <person name="Palaniappan K."/>
            <person name="Hauser L."/>
            <person name="Chang Y.J."/>
            <person name="Jeffries C.D."/>
            <person name="Detter J.C."/>
            <person name="Han C."/>
            <person name="Rohde M."/>
            <person name="Brambilla E."/>
            <person name="Goker M."/>
            <person name="Woyke T."/>
            <person name="Bristow J."/>
            <person name="Eisen J.A."/>
            <person name="Markowitz V."/>
            <person name="Hugenholtz P."/>
            <person name="Kyrpides N.C."/>
            <person name="Klenk H.P."/>
            <person name="Land M."/>
        </authorList>
    </citation>
    <scope>NUCLEOTIDE SEQUENCE [LARGE SCALE GENOMIC DNA]</scope>
    <source>
        <strain evidence="4">ATCC 33931 / DSM 2075 / LMG 7858 / VKM B-1802 / 2st14</strain>
    </source>
</reference>
<organism evidence="3 4">
    <name type="scientific">Desulfarculus baarsii (strain ATCC 33931 / DSM 2075 / LMG 7858 / VKM B-1802 / 2st14)</name>
    <dbReference type="NCBI Taxonomy" id="644282"/>
    <lineage>
        <taxon>Bacteria</taxon>
        <taxon>Pseudomonadati</taxon>
        <taxon>Thermodesulfobacteriota</taxon>
        <taxon>Desulfarculia</taxon>
        <taxon>Desulfarculales</taxon>
        <taxon>Desulfarculaceae</taxon>
        <taxon>Desulfarculus</taxon>
    </lineage>
</organism>
<evidence type="ECO:0000313" key="3">
    <source>
        <dbReference type="EMBL" id="ADK85557.1"/>
    </source>
</evidence>
<comment type="similarity">
    <text evidence="1">Belongs to the glycosyltransferase 2 family. WaaE/KdtX subfamily.</text>
</comment>
<dbReference type="Pfam" id="PF00535">
    <property type="entry name" value="Glycos_transf_2"/>
    <property type="match status" value="1"/>
</dbReference>
<protein>
    <submittedName>
        <fullName evidence="3">Glycosyl transferase family 2</fullName>
    </submittedName>
</protein>
<dbReference type="SUPFAM" id="SSF53448">
    <property type="entry name" value="Nucleotide-diphospho-sugar transferases"/>
    <property type="match status" value="1"/>
</dbReference>
<dbReference type="EMBL" id="CP002085">
    <property type="protein sequence ID" value="ADK85557.1"/>
    <property type="molecule type" value="Genomic_DNA"/>
</dbReference>
<dbReference type="eggNOG" id="COG0463">
    <property type="taxonomic scope" value="Bacteria"/>
</dbReference>
<proteinExistence type="inferred from homology"/>
<dbReference type="Proteomes" id="UP000009047">
    <property type="component" value="Chromosome"/>
</dbReference>
<dbReference type="RefSeq" id="WP_013258998.1">
    <property type="nucleotide sequence ID" value="NC_014365.1"/>
</dbReference>
<gene>
    <name evidence="3" type="ordered locus">Deba_2193</name>
</gene>
<feature type="domain" description="Glycosyltransferase 2-like" evidence="2">
    <location>
        <begin position="8"/>
        <end position="114"/>
    </location>
</feature>
<evidence type="ECO:0000313" key="4">
    <source>
        <dbReference type="Proteomes" id="UP000009047"/>
    </source>
</evidence>
<keyword evidence="4" id="KW-1185">Reference proteome</keyword>
<dbReference type="GO" id="GO:0016740">
    <property type="term" value="F:transferase activity"/>
    <property type="evidence" value="ECO:0007669"/>
    <property type="project" value="UniProtKB-KW"/>
</dbReference>
<dbReference type="PANTHER" id="PTHR43630:SF2">
    <property type="entry name" value="GLYCOSYLTRANSFERASE"/>
    <property type="match status" value="1"/>
</dbReference>
<dbReference type="CAZy" id="GT2">
    <property type="family name" value="Glycosyltransferase Family 2"/>
</dbReference>
<dbReference type="Gene3D" id="3.90.550.10">
    <property type="entry name" value="Spore Coat Polysaccharide Biosynthesis Protein SpsA, Chain A"/>
    <property type="match status" value="1"/>
</dbReference>
<dbReference type="KEGG" id="dbr:Deba_2193"/>